<evidence type="ECO:0000256" key="3">
    <source>
        <dbReference type="ARBA" id="ARBA00022989"/>
    </source>
</evidence>
<evidence type="ECO:0000256" key="2">
    <source>
        <dbReference type="ARBA" id="ARBA00022692"/>
    </source>
</evidence>
<sequence length="260" mass="28705">MHRQLKFAVPEAMADNQRIHPVVPVATSTTAPLVPPCSSVSEKGTQVHRASMLQGGRPMIPPKPRKRKGCCCRILCGIISLLLLILILIGIVAAVIYFVFQPKIPQYSVDRLQISALRLNFDLTLYAQFDVKITATNPNKKIGIYYEKGGRLSVWYANDKLCEGSLPRFYQGHQNTTRLDITLTGQSESGSTIMTALQQQQQTGQIPLDLKVDAPVSVKLGTMKLRKVRILGRCSLVVDSLSTNSLVSIKASKCRFGIKL</sequence>
<evidence type="ECO:0000313" key="8">
    <source>
        <dbReference type="RefSeq" id="XP_030519885.1"/>
    </source>
</evidence>
<dbReference type="PANTHER" id="PTHR31234:SF72">
    <property type="entry name" value="NDR1_HIN1-LIKE PROTEIN 6"/>
    <property type="match status" value="1"/>
</dbReference>
<dbReference type="RefSeq" id="XP_030519885.1">
    <property type="nucleotide sequence ID" value="XM_030664025.2"/>
</dbReference>
<dbReference type="Pfam" id="PF03168">
    <property type="entry name" value="LEA_2"/>
    <property type="match status" value="1"/>
</dbReference>
<evidence type="ECO:0000256" key="5">
    <source>
        <dbReference type="SAM" id="Phobius"/>
    </source>
</evidence>
<keyword evidence="2 5" id="KW-0812">Transmembrane</keyword>
<name>A0A8B8NBR6_9MYRT</name>
<dbReference type="Proteomes" id="UP000827889">
    <property type="component" value="Chromosome 7"/>
</dbReference>
<reference evidence="8" key="1">
    <citation type="submission" date="2025-08" db="UniProtKB">
        <authorList>
            <consortium name="RefSeq"/>
        </authorList>
    </citation>
    <scope>IDENTIFICATION</scope>
    <source>
        <tissue evidence="8">Leaf</tissue>
    </source>
</reference>
<dbReference type="GO" id="GO:0005886">
    <property type="term" value="C:plasma membrane"/>
    <property type="evidence" value="ECO:0007669"/>
    <property type="project" value="TreeGrafter"/>
</dbReference>
<dbReference type="GeneID" id="115733371"/>
<accession>A0A8B8NBR6</accession>
<dbReference type="InterPro" id="IPR044839">
    <property type="entry name" value="NDR1-like"/>
</dbReference>
<evidence type="ECO:0000256" key="4">
    <source>
        <dbReference type="ARBA" id="ARBA00023136"/>
    </source>
</evidence>
<gene>
    <name evidence="8" type="primary">LOC115733371</name>
</gene>
<keyword evidence="4 5" id="KW-0472">Membrane</keyword>
<feature type="domain" description="Late embryogenesis abundant protein LEA-2 subgroup" evidence="6">
    <location>
        <begin position="133"/>
        <end position="228"/>
    </location>
</feature>
<dbReference type="KEGG" id="rarg:115733371"/>
<evidence type="ECO:0000313" key="7">
    <source>
        <dbReference type="Proteomes" id="UP000827889"/>
    </source>
</evidence>
<dbReference type="OrthoDB" id="1917746at2759"/>
<proteinExistence type="predicted"/>
<evidence type="ECO:0000259" key="6">
    <source>
        <dbReference type="Pfam" id="PF03168"/>
    </source>
</evidence>
<dbReference type="AlphaFoldDB" id="A0A8B8NBR6"/>
<dbReference type="PANTHER" id="PTHR31234">
    <property type="entry name" value="LATE EMBRYOGENESIS ABUNDANT (LEA) HYDROXYPROLINE-RICH GLYCOPROTEIN FAMILY"/>
    <property type="match status" value="1"/>
</dbReference>
<keyword evidence="3 5" id="KW-1133">Transmembrane helix</keyword>
<keyword evidence="7" id="KW-1185">Reference proteome</keyword>
<comment type="subcellular location">
    <subcellularLocation>
        <location evidence="1">Membrane</location>
        <topology evidence="1">Single-pass membrane protein</topology>
    </subcellularLocation>
</comment>
<evidence type="ECO:0000256" key="1">
    <source>
        <dbReference type="ARBA" id="ARBA00004167"/>
    </source>
</evidence>
<feature type="transmembrane region" description="Helical" evidence="5">
    <location>
        <begin position="74"/>
        <end position="100"/>
    </location>
</feature>
<dbReference type="GO" id="GO:0098542">
    <property type="term" value="P:defense response to other organism"/>
    <property type="evidence" value="ECO:0007669"/>
    <property type="project" value="InterPro"/>
</dbReference>
<dbReference type="InterPro" id="IPR004864">
    <property type="entry name" value="LEA_2"/>
</dbReference>
<organism evidence="7 8">
    <name type="scientific">Rhodamnia argentea</name>
    <dbReference type="NCBI Taxonomy" id="178133"/>
    <lineage>
        <taxon>Eukaryota</taxon>
        <taxon>Viridiplantae</taxon>
        <taxon>Streptophyta</taxon>
        <taxon>Embryophyta</taxon>
        <taxon>Tracheophyta</taxon>
        <taxon>Spermatophyta</taxon>
        <taxon>Magnoliopsida</taxon>
        <taxon>eudicotyledons</taxon>
        <taxon>Gunneridae</taxon>
        <taxon>Pentapetalae</taxon>
        <taxon>rosids</taxon>
        <taxon>malvids</taxon>
        <taxon>Myrtales</taxon>
        <taxon>Myrtaceae</taxon>
        <taxon>Myrtoideae</taxon>
        <taxon>Myrteae</taxon>
        <taxon>Australasian group</taxon>
        <taxon>Rhodamnia</taxon>
    </lineage>
</organism>
<protein>
    <submittedName>
        <fullName evidence="8">NDR1/HIN1-like protein 6</fullName>
    </submittedName>
</protein>